<dbReference type="Proteomes" id="UP000236729">
    <property type="component" value="Unassembled WGS sequence"/>
</dbReference>
<reference evidence="1" key="2">
    <citation type="submission" date="2016-10" db="EMBL/GenBank/DDBJ databases">
        <authorList>
            <person name="de Groot N.N."/>
        </authorList>
    </citation>
    <scope>NUCLEOTIDE SEQUENCE [LARGE SCALE GENOMIC DNA]</scope>
    <source>
        <strain evidence="1">ATCC 20501</strain>
    </source>
</reference>
<dbReference type="InterPro" id="IPR012349">
    <property type="entry name" value="Split_barrel_FMN-bd"/>
</dbReference>
<name>A0A1H6EF28_9PSEU</name>
<dbReference type="SMR" id="A0A1H6EF28"/>
<dbReference type="EMBL" id="FNVB01000011">
    <property type="protein sequence ID" value="SEG96392.1"/>
    <property type="molecule type" value="Genomic_DNA"/>
</dbReference>
<dbReference type="EMBL" id="FOME01000003">
    <property type="protein sequence ID" value="SFD19753.1"/>
    <property type="molecule type" value="Genomic_DNA"/>
</dbReference>
<evidence type="ECO:0000313" key="1">
    <source>
        <dbReference type="EMBL" id="SEG96392.1"/>
    </source>
</evidence>
<reference evidence="3 4" key="1">
    <citation type="submission" date="2016-10" db="EMBL/GenBank/DDBJ databases">
        <authorList>
            <person name="Varghese N."/>
            <person name="Submissions S."/>
        </authorList>
    </citation>
    <scope>NUCLEOTIDE SEQUENCE [LARGE SCALE GENOMIC DNA]</scope>
    <source>
        <strain evidence="4">ATCC 20501</strain>
        <strain evidence="2 3">CGMCC 4.3529</strain>
    </source>
</reference>
<evidence type="ECO:0000313" key="2">
    <source>
        <dbReference type="EMBL" id="SFD19753.1"/>
    </source>
</evidence>
<protein>
    <recommendedName>
        <fullName evidence="5">Deazaflavin-dependent oxidoreductase, nitroreductase family</fullName>
    </recommendedName>
</protein>
<sequence>MRVGGARTERVVGGFNAWMIALSRSPRWGRPVRKHFTVITYTGRRSGRTFTAPVGYRRKGDTVTIGVHVPNAKNWWRNFTGEGGPITLELDETPREGHAIARRDEKGRVTVTVQLTD</sequence>
<proteinExistence type="predicted"/>
<keyword evidence="3" id="KW-1185">Reference proteome</keyword>
<dbReference type="AlphaFoldDB" id="A0A1H6EF28"/>
<accession>A0A1I1QKG0</accession>
<evidence type="ECO:0000313" key="4">
    <source>
        <dbReference type="Proteomes" id="UP000236729"/>
    </source>
</evidence>
<evidence type="ECO:0000313" key="3">
    <source>
        <dbReference type="Proteomes" id="UP000199690"/>
    </source>
</evidence>
<gene>
    <name evidence="1" type="ORF">SAMN02982929_06398</name>
    <name evidence="2" type="ORF">SAMN05216506_10328</name>
</gene>
<accession>A0A1H6EF28</accession>
<dbReference type="Proteomes" id="UP000199690">
    <property type="component" value="Unassembled WGS sequence"/>
</dbReference>
<dbReference type="RefSeq" id="WP_093350277.1">
    <property type="nucleotide sequence ID" value="NZ_FNVB01000011.1"/>
</dbReference>
<dbReference type="Gene3D" id="2.30.110.10">
    <property type="entry name" value="Electron Transport, Fmn-binding Protein, Chain A"/>
    <property type="match status" value="1"/>
</dbReference>
<organism evidence="1 4">
    <name type="scientific">Saccharopolyspora kobensis</name>
    <dbReference type="NCBI Taxonomy" id="146035"/>
    <lineage>
        <taxon>Bacteria</taxon>
        <taxon>Bacillati</taxon>
        <taxon>Actinomycetota</taxon>
        <taxon>Actinomycetes</taxon>
        <taxon>Pseudonocardiales</taxon>
        <taxon>Pseudonocardiaceae</taxon>
        <taxon>Saccharopolyspora</taxon>
    </lineage>
</organism>
<evidence type="ECO:0008006" key="5">
    <source>
        <dbReference type="Google" id="ProtNLM"/>
    </source>
</evidence>